<evidence type="ECO:0000256" key="2">
    <source>
        <dbReference type="SAM" id="SignalP"/>
    </source>
</evidence>
<protein>
    <recommendedName>
        <fullName evidence="4">EfeO-type cupredoxin-like domain-containing protein</fullName>
    </recommendedName>
</protein>
<feature type="compositionally biased region" description="Low complexity" evidence="1">
    <location>
        <begin position="137"/>
        <end position="170"/>
    </location>
</feature>
<keyword evidence="2" id="KW-0732">Signal</keyword>
<dbReference type="KEGG" id="parq:DSM112329_01804"/>
<evidence type="ECO:0000313" key="3">
    <source>
        <dbReference type="EMBL" id="XAY04966.1"/>
    </source>
</evidence>
<dbReference type="EMBL" id="CP114014">
    <property type="protein sequence ID" value="XAY04966.1"/>
    <property type="molecule type" value="Genomic_DNA"/>
</dbReference>
<feature type="compositionally biased region" description="Low complexity" evidence="1">
    <location>
        <begin position="40"/>
        <end position="66"/>
    </location>
</feature>
<dbReference type="Gene3D" id="2.60.40.420">
    <property type="entry name" value="Cupredoxins - blue copper proteins"/>
    <property type="match status" value="1"/>
</dbReference>
<evidence type="ECO:0000256" key="1">
    <source>
        <dbReference type="SAM" id="MobiDB-lite"/>
    </source>
</evidence>
<organism evidence="3">
    <name type="scientific">Paraconexibacter sp. AEG42_29</name>
    <dbReference type="NCBI Taxonomy" id="2997339"/>
    <lineage>
        <taxon>Bacteria</taxon>
        <taxon>Bacillati</taxon>
        <taxon>Actinomycetota</taxon>
        <taxon>Thermoleophilia</taxon>
        <taxon>Solirubrobacterales</taxon>
        <taxon>Paraconexibacteraceae</taxon>
        <taxon>Paraconexibacter</taxon>
    </lineage>
</organism>
<feature type="signal peptide" evidence="2">
    <location>
        <begin position="1"/>
        <end position="26"/>
    </location>
</feature>
<dbReference type="InterPro" id="IPR008972">
    <property type="entry name" value="Cupredoxin"/>
</dbReference>
<name>A0AAU7ATE5_9ACTN</name>
<feature type="chain" id="PRO_5043918821" description="EfeO-type cupredoxin-like domain-containing protein" evidence="2">
    <location>
        <begin position="27"/>
        <end position="277"/>
    </location>
</feature>
<reference evidence="3" key="1">
    <citation type="submission" date="2022-12" db="EMBL/GenBank/DDBJ databases">
        <title>Paraconexibacter alkalitolerans sp. nov. and Baekduia alba sp. nov., isolated from soil and emended description of the genera Paraconexibacter (Chun et al., 2020) and Baekduia (An et al., 2020).</title>
        <authorList>
            <person name="Vieira S."/>
            <person name="Huber K.J."/>
            <person name="Geppert A."/>
            <person name="Wolf J."/>
            <person name="Neumann-Schaal M."/>
            <person name="Muesken M."/>
            <person name="Overmann J."/>
        </authorList>
    </citation>
    <scope>NUCLEOTIDE SEQUENCE</scope>
    <source>
        <strain evidence="3">AEG42_29</strain>
    </source>
</reference>
<dbReference type="RefSeq" id="WP_354701488.1">
    <property type="nucleotide sequence ID" value="NZ_CP114014.1"/>
</dbReference>
<feature type="region of interest" description="Disordered" evidence="1">
    <location>
        <begin position="128"/>
        <end position="178"/>
    </location>
</feature>
<feature type="region of interest" description="Disordered" evidence="1">
    <location>
        <begin position="40"/>
        <end position="82"/>
    </location>
</feature>
<sequence length="277" mass="27642">MTSRHLLPALTTVAVAALLAPVPAVARPDARAQARAAAAAATPVKPAATPRARAAAETATAGARAATKARKAKGRRVRPAGEGFVGGRAFGVGSLAARMGLTAPGSSAPAIVPAATSTAPMMPVTTTTPPAAPAPPATTTVPATPTVPATTTGTTGTTPPTPPTGTTTPTLPDPPVTPSLGIQVDETPTYRMLLSRTSVVAGPVRLQLVNTGEDPHNALVVRTDGTGDAIVIPQTDPGRTASRSVTLGAGDYRLYCTLTTPVVHETAGMRATLTVTP</sequence>
<feature type="compositionally biased region" description="Basic residues" evidence="1">
    <location>
        <begin position="67"/>
        <end position="78"/>
    </location>
</feature>
<proteinExistence type="predicted"/>
<dbReference type="AlphaFoldDB" id="A0AAU7ATE5"/>
<dbReference type="SUPFAM" id="SSF49503">
    <property type="entry name" value="Cupredoxins"/>
    <property type="match status" value="1"/>
</dbReference>
<evidence type="ECO:0008006" key="4">
    <source>
        <dbReference type="Google" id="ProtNLM"/>
    </source>
</evidence>
<gene>
    <name evidence="3" type="ORF">DSM112329_01804</name>
</gene>
<accession>A0AAU7ATE5</accession>